<dbReference type="Proteomes" id="UP000001745">
    <property type="component" value="Unassembled WGS sequence"/>
</dbReference>
<sequence length="180" mass="20915">MCFNLEAVLYLEQWLDAGEFIRAVSAIDSDNTRSIMADMILTSEKMPNDYVIRILQELCDSAKGINNNHPSFIRCIFDLCVHHRRSDIHLCEAILDQAQTTAQDMIFTGDNYPDEEIEYLSTKAFNFAVDLYLSNNQPDDQRRVRKAIDLSRSMRDDCGHLTLELQIKYEKWLTYSMDSE</sequence>
<dbReference type="OrthoDB" id="65716at2759"/>
<dbReference type="HOGENOM" id="CLU_074649_0_0_1"/>
<evidence type="ECO:0000313" key="2">
    <source>
        <dbReference type="Proteomes" id="UP000001745"/>
    </source>
</evidence>
<dbReference type="InParanoid" id="B8MLG1"/>
<proteinExistence type="predicted"/>
<name>B8MLG1_TALSN</name>
<dbReference type="EMBL" id="EQ962657">
    <property type="protein sequence ID" value="EED15494.1"/>
    <property type="molecule type" value="Genomic_DNA"/>
</dbReference>
<protein>
    <submittedName>
        <fullName evidence="1">Uncharacterized protein</fullName>
    </submittedName>
</protein>
<dbReference type="AlphaFoldDB" id="B8MLG1"/>
<dbReference type="GeneID" id="8100647"/>
<accession>B8MLG1</accession>
<dbReference type="eggNOG" id="ENOG502SA5V">
    <property type="taxonomic scope" value="Eukaryota"/>
</dbReference>
<evidence type="ECO:0000313" key="1">
    <source>
        <dbReference type="EMBL" id="EED15494.1"/>
    </source>
</evidence>
<keyword evidence="2" id="KW-1185">Reference proteome</keyword>
<dbReference type="RefSeq" id="XP_002485447.1">
    <property type="nucleotide sequence ID" value="XM_002485402.1"/>
</dbReference>
<dbReference type="PhylomeDB" id="B8MLG1"/>
<dbReference type="VEuPathDB" id="FungiDB:TSTA_049310"/>
<organism evidence="1 2">
    <name type="scientific">Talaromyces stipitatus (strain ATCC 10500 / CBS 375.48 / QM 6759 / NRRL 1006)</name>
    <name type="common">Penicillium stipitatum</name>
    <dbReference type="NCBI Taxonomy" id="441959"/>
    <lineage>
        <taxon>Eukaryota</taxon>
        <taxon>Fungi</taxon>
        <taxon>Dikarya</taxon>
        <taxon>Ascomycota</taxon>
        <taxon>Pezizomycotina</taxon>
        <taxon>Eurotiomycetes</taxon>
        <taxon>Eurotiomycetidae</taxon>
        <taxon>Eurotiales</taxon>
        <taxon>Trichocomaceae</taxon>
        <taxon>Talaromyces</taxon>
        <taxon>Talaromyces sect. Talaromyces</taxon>
    </lineage>
</organism>
<gene>
    <name evidence="1" type="ORF">TSTA_049310</name>
</gene>
<reference evidence="2" key="1">
    <citation type="journal article" date="2015" name="Genome Announc.">
        <title>Genome sequence of the AIDS-associated pathogen Penicillium marneffei (ATCC18224) and its near taxonomic relative Talaromyces stipitatus (ATCC10500).</title>
        <authorList>
            <person name="Nierman W.C."/>
            <person name="Fedorova-Abrams N.D."/>
            <person name="Andrianopoulos A."/>
        </authorList>
    </citation>
    <scope>NUCLEOTIDE SEQUENCE [LARGE SCALE GENOMIC DNA]</scope>
    <source>
        <strain evidence="2">ATCC 10500 / CBS 375.48 / QM 6759 / NRRL 1006</strain>
    </source>
</reference>